<dbReference type="EC" id="3.6.1.13" evidence="3"/>
<dbReference type="GO" id="GO:0006753">
    <property type="term" value="P:nucleoside phosphate metabolic process"/>
    <property type="evidence" value="ECO:0007669"/>
    <property type="project" value="TreeGrafter"/>
</dbReference>
<dbReference type="Pfam" id="PF00293">
    <property type="entry name" value="NUDIX"/>
    <property type="match status" value="1"/>
</dbReference>
<dbReference type="GO" id="GO:0019693">
    <property type="term" value="P:ribose phosphate metabolic process"/>
    <property type="evidence" value="ECO:0007669"/>
    <property type="project" value="TreeGrafter"/>
</dbReference>
<name>A0A225NBA9_9RHOB</name>
<evidence type="ECO:0000256" key="7">
    <source>
        <dbReference type="ARBA" id="ARBA00022842"/>
    </source>
</evidence>
<dbReference type="InterPro" id="IPR004385">
    <property type="entry name" value="NDP_pyrophosphatase"/>
</dbReference>
<feature type="short sequence motif" description="Nudix box" evidence="14">
    <location>
        <begin position="260"/>
        <end position="282"/>
    </location>
</feature>
<dbReference type="PANTHER" id="PTHR11839">
    <property type="entry name" value="UDP/ADP-SUGAR PYROPHOSPHATASE"/>
    <property type="match status" value="1"/>
</dbReference>
<dbReference type="PROSITE" id="PS51462">
    <property type="entry name" value="NUDIX"/>
    <property type="match status" value="1"/>
</dbReference>
<evidence type="ECO:0000256" key="9">
    <source>
        <dbReference type="ARBA" id="ARBA00030162"/>
    </source>
</evidence>
<evidence type="ECO:0000256" key="6">
    <source>
        <dbReference type="ARBA" id="ARBA00022801"/>
    </source>
</evidence>
<dbReference type="SUPFAM" id="SSF55811">
    <property type="entry name" value="Nudix"/>
    <property type="match status" value="1"/>
</dbReference>
<sequence length="371" mass="39821">MAEIFLFGRLRHAPLLEIVLGRPVAALVRPARLPGHKPVLAGPRGPVTLIPDPGGAGAPGLLLGGLTDVEIERLHFYCAVHGAAPLDVTTDGGEATAFVTQAPEAPKDGAGDFDPDTWQAEGAPHAMLVAVEVMAQYGRWPAKDFGAHRLKAIETRAAARLRAPQRARPSRFDLDRDVELQARTLPYLNFFSVTEVNLRHRQFDGSMGPVINRAAIGVGDAAIVLPYDPVRDEVLLVQQFRAAPYIAGDTAPWTWEAPAGLVDPGESPETAAYREAEEEAKVRLSRLERVAGAYSSTGSSTEFSHIFVGIADLDGAGELGGLEAEGEDIHGEVMAFDAFFDDLQAGRFVNLQLVTAGLWLALNRERLRSGG</sequence>
<feature type="domain" description="Nudix hydrolase" evidence="15">
    <location>
        <begin position="217"/>
        <end position="356"/>
    </location>
</feature>
<feature type="binding site" evidence="13">
    <location>
        <position position="275"/>
    </location>
    <ligand>
        <name>Mg(2+)</name>
        <dbReference type="ChEBI" id="CHEBI:18420"/>
        <label>1</label>
    </ligand>
</feature>
<dbReference type="AlphaFoldDB" id="A0A225NBA9"/>
<dbReference type="OrthoDB" id="5292471at2"/>
<organism evidence="16 17">
    <name type="scientific">Marinibacterium profundimaris</name>
    <dbReference type="NCBI Taxonomy" id="1679460"/>
    <lineage>
        <taxon>Bacteria</taxon>
        <taxon>Pseudomonadati</taxon>
        <taxon>Pseudomonadota</taxon>
        <taxon>Alphaproteobacteria</taxon>
        <taxon>Rhodobacterales</taxon>
        <taxon>Paracoccaceae</taxon>
        <taxon>Marinibacterium</taxon>
    </lineage>
</organism>
<dbReference type="InterPro" id="IPR015797">
    <property type="entry name" value="NUDIX_hydrolase-like_dom_sf"/>
</dbReference>
<evidence type="ECO:0000313" key="17">
    <source>
        <dbReference type="Proteomes" id="UP000215377"/>
    </source>
</evidence>
<evidence type="ECO:0000256" key="1">
    <source>
        <dbReference type="ARBA" id="ARBA00001946"/>
    </source>
</evidence>
<gene>
    <name evidence="16" type="ORF">ATO3_25625</name>
</gene>
<dbReference type="InterPro" id="IPR000086">
    <property type="entry name" value="NUDIX_hydrolase_dom"/>
</dbReference>
<feature type="binding site" evidence="13">
    <location>
        <position position="259"/>
    </location>
    <ligand>
        <name>Mg(2+)</name>
        <dbReference type="ChEBI" id="CHEBI:18420"/>
        <label>1</label>
    </ligand>
</feature>
<dbReference type="Proteomes" id="UP000215377">
    <property type="component" value="Unassembled WGS sequence"/>
</dbReference>
<comment type="catalytic activity">
    <reaction evidence="12">
        <text>ADP-D-ribose + H2O = D-ribose 5-phosphate + AMP + 2 H(+)</text>
        <dbReference type="Rhea" id="RHEA:10412"/>
        <dbReference type="ChEBI" id="CHEBI:15377"/>
        <dbReference type="ChEBI" id="CHEBI:15378"/>
        <dbReference type="ChEBI" id="CHEBI:57967"/>
        <dbReference type="ChEBI" id="CHEBI:78346"/>
        <dbReference type="ChEBI" id="CHEBI:456215"/>
        <dbReference type="EC" id="3.6.1.13"/>
    </reaction>
</comment>
<feature type="binding site" evidence="13">
    <location>
        <position position="279"/>
    </location>
    <ligand>
        <name>Mg(2+)</name>
        <dbReference type="ChEBI" id="CHEBI:18420"/>
        <label>1</label>
    </ligand>
</feature>
<comment type="cofactor">
    <cofactor evidence="1 13">
        <name>Mg(2+)</name>
        <dbReference type="ChEBI" id="CHEBI:18420"/>
    </cofactor>
</comment>
<evidence type="ECO:0000259" key="15">
    <source>
        <dbReference type="PROSITE" id="PS51462"/>
    </source>
</evidence>
<dbReference type="GO" id="GO:0047631">
    <property type="term" value="F:ADP-ribose diphosphatase activity"/>
    <property type="evidence" value="ECO:0007669"/>
    <property type="project" value="UniProtKB-EC"/>
</dbReference>
<keyword evidence="7 13" id="KW-0460">Magnesium</keyword>
<evidence type="ECO:0000313" key="16">
    <source>
        <dbReference type="EMBL" id="OWU67812.1"/>
    </source>
</evidence>
<dbReference type="GO" id="GO:0005829">
    <property type="term" value="C:cytosol"/>
    <property type="evidence" value="ECO:0007669"/>
    <property type="project" value="TreeGrafter"/>
</dbReference>
<evidence type="ECO:0000256" key="3">
    <source>
        <dbReference type="ARBA" id="ARBA00012453"/>
    </source>
</evidence>
<evidence type="ECO:0000256" key="5">
    <source>
        <dbReference type="ARBA" id="ARBA00022723"/>
    </source>
</evidence>
<dbReference type="Gene3D" id="3.90.79.10">
    <property type="entry name" value="Nucleoside Triphosphate Pyrophosphohydrolase"/>
    <property type="match status" value="1"/>
</dbReference>
<dbReference type="PANTHER" id="PTHR11839:SF5">
    <property type="entry name" value="ADP-RIBOSE PYROPHOSPHATASE"/>
    <property type="match status" value="1"/>
</dbReference>
<evidence type="ECO:0000256" key="11">
    <source>
        <dbReference type="ARBA" id="ARBA00033056"/>
    </source>
</evidence>
<accession>A0A225NBA9</accession>
<dbReference type="GO" id="GO:0046872">
    <property type="term" value="F:metal ion binding"/>
    <property type="evidence" value="ECO:0007669"/>
    <property type="project" value="UniProtKB-KW"/>
</dbReference>
<reference evidence="16 17" key="1">
    <citation type="submission" date="2013-04" db="EMBL/GenBank/DDBJ databases">
        <title>Oceanicola sp. 22II1-22F33 Genome Sequencing.</title>
        <authorList>
            <person name="Lai Q."/>
            <person name="Li G."/>
            <person name="Shao Z."/>
        </authorList>
    </citation>
    <scope>NUCLEOTIDE SEQUENCE [LARGE SCALE GENOMIC DNA]</scope>
    <source>
        <strain evidence="16 17">22II1-22F33</strain>
    </source>
</reference>
<evidence type="ECO:0000256" key="12">
    <source>
        <dbReference type="ARBA" id="ARBA00049546"/>
    </source>
</evidence>
<evidence type="ECO:0000256" key="13">
    <source>
        <dbReference type="PIRSR" id="PIRSR604385-2"/>
    </source>
</evidence>
<dbReference type="RefSeq" id="WP_158218078.1">
    <property type="nucleotide sequence ID" value="NZ_AQQR01000026.1"/>
</dbReference>
<dbReference type="NCBIfam" id="TIGR00052">
    <property type="entry name" value="nudix-type nucleoside diphosphatase, YffH/AdpP family"/>
    <property type="match status" value="1"/>
</dbReference>
<keyword evidence="5 13" id="KW-0479">Metal-binding</keyword>
<evidence type="ECO:0000256" key="10">
    <source>
        <dbReference type="ARBA" id="ARBA00030308"/>
    </source>
</evidence>
<keyword evidence="17" id="KW-1185">Reference proteome</keyword>
<feature type="binding site" evidence="13">
    <location>
        <position position="327"/>
    </location>
    <ligand>
        <name>Mg(2+)</name>
        <dbReference type="ChEBI" id="CHEBI:18420"/>
        <label>1</label>
    </ligand>
</feature>
<evidence type="ECO:0000256" key="2">
    <source>
        <dbReference type="ARBA" id="ARBA00007482"/>
    </source>
</evidence>
<comment type="caution">
    <text evidence="16">The sequence shown here is derived from an EMBL/GenBank/DDBJ whole genome shotgun (WGS) entry which is preliminary data.</text>
</comment>
<proteinExistence type="inferred from homology"/>
<keyword evidence="6" id="KW-0378">Hydrolase</keyword>
<dbReference type="EMBL" id="AQQR01000026">
    <property type="protein sequence ID" value="OWU67812.1"/>
    <property type="molecule type" value="Genomic_DNA"/>
</dbReference>
<comment type="similarity">
    <text evidence="2">Belongs to the Nudix hydrolase family. NudF subfamily.</text>
</comment>
<evidence type="ECO:0000256" key="14">
    <source>
        <dbReference type="PIRSR" id="PIRSR604385-3"/>
    </source>
</evidence>
<comment type="function">
    <text evidence="8">Acts on ADP-mannose and ADP-glucose as well as ADP-ribose. Prevents glycogen biosynthesis. The reaction catalyzed by this enzyme is a limiting step of the gluconeogenic process.</text>
</comment>
<evidence type="ECO:0000256" key="4">
    <source>
        <dbReference type="ARBA" id="ARBA00013297"/>
    </source>
</evidence>
<evidence type="ECO:0000256" key="8">
    <source>
        <dbReference type="ARBA" id="ARBA00025164"/>
    </source>
</evidence>
<dbReference type="GO" id="GO:0019144">
    <property type="term" value="F:ADP-sugar diphosphatase activity"/>
    <property type="evidence" value="ECO:0007669"/>
    <property type="project" value="TreeGrafter"/>
</dbReference>
<protein>
    <recommendedName>
        <fullName evidence="4">ADP-ribose pyrophosphatase</fullName>
        <ecNumber evidence="3">3.6.1.13</ecNumber>
    </recommendedName>
    <alternativeName>
        <fullName evidence="9">ADP-ribose diphosphatase</fullName>
    </alternativeName>
    <alternativeName>
        <fullName evidence="11">ADP-ribose phosphohydrolase</fullName>
    </alternativeName>
    <alternativeName>
        <fullName evidence="10">Adenosine diphosphoribose pyrophosphatase</fullName>
    </alternativeName>
</protein>